<dbReference type="Gene3D" id="3.40.50.1820">
    <property type="entry name" value="alpha/beta hydrolase"/>
    <property type="match status" value="1"/>
</dbReference>
<dbReference type="Pfam" id="PF04083">
    <property type="entry name" value="Abhydro_lipase"/>
    <property type="match status" value="1"/>
</dbReference>
<dbReference type="Pfam" id="PF00561">
    <property type="entry name" value="Abhydrolase_1"/>
    <property type="match status" value="1"/>
</dbReference>
<dbReference type="PIRSF" id="PIRSF000862">
    <property type="entry name" value="Steryl_ester_lip"/>
    <property type="match status" value="1"/>
</dbReference>
<keyword evidence="7" id="KW-1133">Transmembrane helix</keyword>
<evidence type="ECO:0000256" key="4">
    <source>
        <dbReference type="ARBA" id="ARBA00022729"/>
    </source>
</evidence>
<dbReference type="InterPro" id="IPR000073">
    <property type="entry name" value="AB_hydrolase_1"/>
</dbReference>
<evidence type="ECO:0000256" key="2">
    <source>
        <dbReference type="ARBA" id="ARBA00010701"/>
    </source>
</evidence>
<keyword evidence="5" id="KW-0378">Hydrolase</keyword>
<evidence type="ECO:0000256" key="1">
    <source>
        <dbReference type="ARBA" id="ARBA00004167"/>
    </source>
</evidence>
<sequence>MLLAIDPDINMETHIVKTQDNYLLQLHRIPYDKKLQSKGVEYKGPVYLQHGLLMCSNIWLCHSEDPINNNLPLYLNSLGYDVWMGNNRGNRYSNKHFYLERTSTKYWDFSLDEMAMYDIPDSLQYISDTLDGETKYQPFNGLVDDIMRKNQQISIVGFSQGSAQIFASLSLHPELNSKVSSFVALSPALTPPGLFNRFVDNIIKLQPKLLFLFFGKKILLPTASTLWQKILPQNLFNQAIKLSTLFLFNWKNKNINSSQTVAFKNLYSPTSVKCIVHWFQILKTQKFQMYVSSNDLNENDHSLFEAIPFPTKSNIKVPLLLVYGDRDSLVDIETLKYNLPEKSTFEIPIPDHEHLDIIWGDDVNKLVYGNVVKFLEFWKNNNTVNKVKMTTNLIQCAEHVGVDTIDESILEPVGMLSKSSENSDSSMDKNSVTEFNFREELFEY</sequence>
<dbReference type="SUPFAM" id="SSF53474">
    <property type="entry name" value="alpha/beta-Hydrolases"/>
    <property type="match status" value="1"/>
</dbReference>
<evidence type="ECO:0000256" key="6">
    <source>
        <dbReference type="ARBA" id="ARBA00022963"/>
    </source>
</evidence>
<organism evidence="14 15">
    <name type="scientific">Hanseniaspora opuntiae</name>
    <dbReference type="NCBI Taxonomy" id="211096"/>
    <lineage>
        <taxon>Eukaryota</taxon>
        <taxon>Fungi</taxon>
        <taxon>Dikarya</taxon>
        <taxon>Ascomycota</taxon>
        <taxon>Saccharomycotina</taxon>
        <taxon>Saccharomycetes</taxon>
        <taxon>Saccharomycodales</taxon>
        <taxon>Saccharomycodaceae</taxon>
        <taxon>Hanseniaspora</taxon>
    </lineage>
</organism>
<keyword evidence="15" id="KW-1185">Reference proteome</keyword>
<dbReference type="GO" id="GO:0016020">
    <property type="term" value="C:membrane"/>
    <property type="evidence" value="ECO:0007669"/>
    <property type="project" value="UniProtKB-SubCell"/>
</dbReference>
<reference evidence="15" key="1">
    <citation type="journal article" date="2016" name="Genome Announc.">
        <title>Genome sequences of three species of Hanseniaspora isolated from spontaneous wine fermentations.</title>
        <authorList>
            <person name="Sternes P.R."/>
            <person name="Lee D."/>
            <person name="Kutyna D.R."/>
            <person name="Borneman A.R."/>
        </authorList>
    </citation>
    <scope>NUCLEOTIDE SEQUENCE [LARGE SCALE GENOMIC DNA]</scope>
    <source>
        <strain evidence="15">AWRI3578</strain>
    </source>
</reference>
<keyword evidence="9" id="KW-0472">Membrane</keyword>
<evidence type="ECO:0000259" key="13">
    <source>
        <dbReference type="Pfam" id="PF04083"/>
    </source>
</evidence>
<keyword evidence="4" id="KW-0732">Signal</keyword>
<dbReference type="InterPro" id="IPR029058">
    <property type="entry name" value="AB_hydrolase_fold"/>
</dbReference>
<keyword evidence="8" id="KW-0443">Lipid metabolism</keyword>
<comment type="similarity">
    <text evidence="2">Belongs to the AB hydrolase superfamily. Lipase family.</text>
</comment>
<comment type="caution">
    <text evidence="14">The sequence shown here is derived from an EMBL/GenBank/DDBJ whole genome shotgun (WGS) entry which is preliminary data.</text>
</comment>
<dbReference type="GO" id="GO:0016788">
    <property type="term" value="F:hydrolase activity, acting on ester bonds"/>
    <property type="evidence" value="ECO:0007669"/>
    <property type="project" value="InterPro"/>
</dbReference>
<dbReference type="InterPro" id="IPR025483">
    <property type="entry name" value="Lipase_euk"/>
</dbReference>
<dbReference type="Proteomes" id="UP000095605">
    <property type="component" value="Unassembled WGS sequence"/>
</dbReference>
<dbReference type="InterPro" id="IPR006693">
    <property type="entry name" value="AB_hydrolase_lipase"/>
</dbReference>
<evidence type="ECO:0000256" key="10">
    <source>
        <dbReference type="ARBA" id="ARBA00023180"/>
    </source>
</evidence>
<dbReference type="PANTHER" id="PTHR11005">
    <property type="entry name" value="LYSOSOMAL ACID LIPASE-RELATED"/>
    <property type="match status" value="1"/>
</dbReference>
<proteinExistence type="inferred from homology"/>
<keyword evidence="3" id="KW-0812">Transmembrane</keyword>
<accession>A0A1E5RX78</accession>
<dbReference type="GO" id="GO:0016042">
    <property type="term" value="P:lipid catabolic process"/>
    <property type="evidence" value="ECO:0007669"/>
    <property type="project" value="UniProtKB-KW"/>
</dbReference>
<evidence type="ECO:0000256" key="5">
    <source>
        <dbReference type="ARBA" id="ARBA00022801"/>
    </source>
</evidence>
<name>A0A1E5RX78_9ASCO</name>
<feature type="active site" description="Charge relay system" evidence="11">
    <location>
        <position position="354"/>
    </location>
</feature>
<dbReference type="AlphaFoldDB" id="A0A1E5RX78"/>
<keyword evidence="6" id="KW-0442">Lipid degradation</keyword>
<evidence type="ECO:0000256" key="9">
    <source>
        <dbReference type="ARBA" id="ARBA00023136"/>
    </source>
</evidence>
<feature type="active site" description="Charge relay system" evidence="11">
    <location>
        <position position="327"/>
    </location>
</feature>
<evidence type="ECO:0000256" key="3">
    <source>
        <dbReference type="ARBA" id="ARBA00022692"/>
    </source>
</evidence>
<evidence type="ECO:0000259" key="12">
    <source>
        <dbReference type="Pfam" id="PF00561"/>
    </source>
</evidence>
<feature type="domain" description="AB hydrolase-1" evidence="12">
    <location>
        <begin position="150"/>
        <end position="360"/>
    </location>
</feature>
<dbReference type="OrthoDB" id="9974421at2759"/>
<evidence type="ECO:0000313" key="15">
    <source>
        <dbReference type="Proteomes" id="UP000095605"/>
    </source>
</evidence>
<evidence type="ECO:0000313" key="14">
    <source>
        <dbReference type="EMBL" id="OEJ91600.1"/>
    </source>
</evidence>
<dbReference type="FunFam" id="3.40.50.1820:FF:000095">
    <property type="entry name" value="Triglyceride lipase-cholesterol esterase"/>
    <property type="match status" value="1"/>
</dbReference>
<keyword evidence="10" id="KW-0325">Glycoprotein</keyword>
<protein>
    <submittedName>
        <fullName evidence="14">Sterol esterase TGL1</fullName>
    </submittedName>
</protein>
<comment type="subcellular location">
    <subcellularLocation>
        <location evidence="1">Membrane</location>
        <topology evidence="1">Single-pass membrane protein</topology>
    </subcellularLocation>
</comment>
<evidence type="ECO:0000256" key="7">
    <source>
        <dbReference type="ARBA" id="ARBA00022989"/>
    </source>
</evidence>
<feature type="domain" description="Partial AB-hydrolase lipase" evidence="13">
    <location>
        <begin position="8"/>
        <end position="62"/>
    </location>
</feature>
<evidence type="ECO:0000256" key="11">
    <source>
        <dbReference type="PIRSR" id="PIRSR000862-1"/>
    </source>
</evidence>
<dbReference type="EMBL" id="LPNL01000002">
    <property type="protein sequence ID" value="OEJ91600.1"/>
    <property type="molecule type" value="Genomic_DNA"/>
</dbReference>
<evidence type="ECO:0000256" key="8">
    <source>
        <dbReference type="ARBA" id="ARBA00023098"/>
    </source>
</evidence>
<gene>
    <name evidence="14" type="ORF">AWRI3578_g295</name>
</gene>
<feature type="active site" description="Nucleophile" evidence="11">
    <location>
        <position position="159"/>
    </location>
</feature>